<dbReference type="SUPFAM" id="SSF48295">
    <property type="entry name" value="TrpR-like"/>
    <property type="match status" value="1"/>
</dbReference>
<dbReference type="Gene3D" id="1.10.1270.10">
    <property type="entry name" value="TrpR-like"/>
    <property type="match status" value="1"/>
</dbReference>
<dbReference type="InterPro" id="IPR010921">
    <property type="entry name" value="Trp_repressor/repl_initiator"/>
</dbReference>
<dbReference type="GO" id="GO:0003700">
    <property type="term" value="F:DNA-binding transcription factor activity"/>
    <property type="evidence" value="ECO:0007669"/>
    <property type="project" value="UniProtKB-UniRule"/>
</dbReference>
<dbReference type="NCBIfam" id="TIGR01321">
    <property type="entry name" value="TrpR"/>
    <property type="match status" value="1"/>
</dbReference>
<name>D4ZGZ3_SHEVD</name>
<comment type="similarity">
    <text evidence="2">Belongs to the TrpR family.</text>
</comment>
<dbReference type="KEGG" id="svo:SVI_0971"/>
<evidence type="ECO:0000256" key="6">
    <source>
        <dbReference type="ARBA" id="ARBA00023125"/>
    </source>
</evidence>
<keyword evidence="6" id="KW-0238">DNA-binding</keyword>
<dbReference type="eggNOG" id="COG2973">
    <property type="taxonomic scope" value="Bacteria"/>
</dbReference>
<dbReference type="PANTHER" id="PTHR38025:SF1">
    <property type="entry name" value="TRP OPERON REPRESSOR"/>
    <property type="match status" value="1"/>
</dbReference>
<dbReference type="STRING" id="637905.SVI_0971"/>
<evidence type="ECO:0000313" key="10">
    <source>
        <dbReference type="Proteomes" id="UP000002350"/>
    </source>
</evidence>
<evidence type="ECO:0000256" key="2">
    <source>
        <dbReference type="ARBA" id="ARBA00007027"/>
    </source>
</evidence>
<keyword evidence="10" id="KW-1185">Reference proteome</keyword>
<keyword evidence="7" id="KW-0804">Transcription</keyword>
<dbReference type="EMBL" id="AP011177">
    <property type="protein sequence ID" value="BAJ00942.1"/>
    <property type="molecule type" value="Genomic_DNA"/>
</dbReference>
<proteinExistence type="inferred from homology"/>
<dbReference type="GO" id="GO:0043565">
    <property type="term" value="F:sequence-specific DNA binding"/>
    <property type="evidence" value="ECO:0007669"/>
    <property type="project" value="UniProtKB-UniRule"/>
</dbReference>
<dbReference type="InterPro" id="IPR013335">
    <property type="entry name" value="Trp_repress_bac"/>
</dbReference>
<comment type="subcellular location">
    <subcellularLocation>
        <location evidence="1">Cytoplasm</location>
    </subcellularLocation>
</comment>
<reference evidence="10" key="1">
    <citation type="journal article" date="2010" name="Mol. Biosyst.">
        <title>Complete genome sequence and comparative analysis of Shewanella violacea, a psychrophilic and piezophilic bacterium from deep sea floor sediments.</title>
        <authorList>
            <person name="Aono E."/>
            <person name="Baba T."/>
            <person name="Ara T."/>
            <person name="Nishi T."/>
            <person name="Nakamichi T."/>
            <person name="Inamoto E."/>
            <person name="Toyonaga H."/>
            <person name="Hasegawa M."/>
            <person name="Takai Y."/>
            <person name="Okumura Y."/>
            <person name="Baba M."/>
            <person name="Tomita M."/>
            <person name="Kato C."/>
            <person name="Oshima T."/>
            <person name="Nakasone K."/>
            <person name="Mori H."/>
        </authorList>
    </citation>
    <scope>NUCLEOTIDE SEQUENCE [LARGE SCALE GENOMIC DNA]</scope>
    <source>
        <strain evidence="10">JCM 10179 / CIP 106290 / LMG 19151 / DSS12</strain>
    </source>
</reference>
<sequence length="101" mass="11734">MVDQYVRGFMRAEWGLVLEKVVTHHDHNALLELFELLLTEDERSAIASRLKVFQALLKGDLSQRQIASEFQISIATITRCSNYLKSMTEDQRQKIKLLILE</sequence>
<dbReference type="AlphaFoldDB" id="D4ZGZ3"/>
<evidence type="ECO:0000256" key="5">
    <source>
        <dbReference type="ARBA" id="ARBA00023015"/>
    </source>
</evidence>
<dbReference type="GO" id="GO:0005737">
    <property type="term" value="C:cytoplasm"/>
    <property type="evidence" value="ECO:0007669"/>
    <property type="project" value="UniProtKB-SubCell"/>
</dbReference>
<keyword evidence="5" id="KW-0805">Transcription regulation</keyword>
<organism evidence="9 10">
    <name type="scientific">Shewanella violacea (strain JCM 10179 / CIP 106290 / LMG 19151 / DSS12)</name>
    <dbReference type="NCBI Taxonomy" id="637905"/>
    <lineage>
        <taxon>Bacteria</taxon>
        <taxon>Pseudomonadati</taxon>
        <taxon>Pseudomonadota</taxon>
        <taxon>Gammaproteobacteria</taxon>
        <taxon>Alteromonadales</taxon>
        <taxon>Shewanellaceae</taxon>
        <taxon>Shewanella</taxon>
    </lineage>
</organism>
<keyword evidence="4" id="KW-0678">Repressor</keyword>
<evidence type="ECO:0000256" key="8">
    <source>
        <dbReference type="NCBIfam" id="TIGR01321"/>
    </source>
</evidence>
<protein>
    <recommendedName>
        <fullName evidence="8">Trp operon repressor</fullName>
    </recommendedName>
</protein>
<dbReference type="Pfam" id="PF01371">
    <property type="entry name" value="Trp_repressor"/>
    <property type="match status" value="1"/>
</dbReference>
<accession>D4ZGZ3</accession>
<dbReference type="HOGENOM" id="CLU_147939_0_1_6"/>
<evidence type="ECO:0000256" key="1">
    <source>
        <dbReference type="ARBA" id="ARBA00004496"/>
    </source>
</evidence>
<dbReference type="PIRSF" id="PIRSF003196">
    <property type="entry name" value="Trp_repressor"/>
    <property type="match status" value="1"/>
</dbReference>
<evidence type="ECO:0000256" key="3">
    <source>
        <dbReference type="ARBA" id="ARBA00022490"/>
    </source>
</evidence>
<evidence type="ECO:0000313" key="9">
    <source>
        <dbReference type="EMBL" id="BAJ00942.1"/>
    </source>
</evidence>
<dbReference type="Proteomes" id="UP000002350">
    <property type="component" value="Chromosome"/>
</dbReference>
<gene>
    <name evidence="9" type="primary">trpR</name>
    <name evidence="9" type="ordered locus">SVI_0971</name>
</gene>
<dbReference type="InterPro" id="IPR000831">
    <property type="entry name" value="Trp_repress"/>
</dbReference>
<evidence type="ECO:0000256" key="7">
    <source>
        <dbReference type="ARBA" id="ARBA00023163"/>
    </source>
</evidence>
<dbReference type="PANTHER" id="PTHR38025">
    <property type="entry name" value="TRP OPERON REPRESSOR"/>
    <property type="match status" value="1"/>
</dbReference>
<dbReference type="InterPro" id="IPR038116">
    <property type="entry name" value="TrpR-like_sf"/>
</dbReference>
<evidence type="ECO:0000256" key="4">
    <source>
        <dbReference type="ARBA" id="ARBA00022491"/>
    </source>
</evidence>
<keyword evidence="3" id="KW-0963">Cytoplasm</keyword>